<dbReference type="InterPro" id="IPR058882">
    <property type="entry name" value="PglZ_C"/>
</dbReference>
<dbReference type="InterPro" id="IPR058881">
    <property type="entry name" value="PglZ_2nd"/>
</dbReference>
<keyword evidence="5" id="KW-1185">Reference proteome</keyword>
<dbReference type="Proteomes" id="UP000095210">
    <property type="component" value="Chromosome"/>
</dbReference>
<name>A0AAC9HR44_9PSEU</name>
<dbReference type="EMBL" id="CP014859">
    <property type="protein sequence ID" value="AOS63686.1"/>
    <property type="molecule type" value="Genomic_DNA"/>
</dbReference>
<evidence type="ECO:0000313" key="4">
    <source>
        <dbReference type="EMBL" id="AOS63686.1"/>
    </source>
</evidence>
<feature type="region of interest" description="Disordered" evidence="1">
    <location>
        <begin position="747"/>
        <end position="777"/>
    </location>
</feature>
<gene>
    <name evidence="4" type="ORF">TL08_14365</name>
</gene>
<protein>
    <submittedName>
        <fullName evidence="4">PglZ domain-containing protein</fullName>
    </submittedName>
</protein>
<proteinExistence type="predicted"/>
<dbReference type="KEGG" id="ahm:TL08_14365"/>
<evidence type="ECO:0000259" key="3">
    <source>
        <dbReference type="Pfam" id="PF25863"/>
    </source>
</evidence>
<feature type="region of interest" description="Disordered" evidence="1">
    <location>
        <begin position="645"/>
        <end position="670"/>
    </location>
</feature>
<feature type="domain" description="Alkaline phosphatase-like protein PglZ C-terminal" evidence="3">
    <location>
        <begin position="793"/>
        <end position="892"/>
    </location>
</feature>
<sequence length="895" mass="97077">MTAPPTVDRRVIEALVKEQLQYAKDRRLLLVYARYDDPVTTFVLTDERRRRVYVDDQHSVLGMAEAWRRHLDEHASDDDVLVLTTSVPDDQLGWDLRAYAVKRSVRDVDRARIVAQRFGAKGVDARVRSEEWLVDGLLDAEPVDGWPRAGSVLTRDHAIRALIGARLGLSLDGGIDPGSLLEWSRTSSASRFAELAGAERDGIAAWLTDAVGSAATVLLRLVDQGKAADAMPLGVVAAVATGPNPPVEAGLALGGLLGGVHGPQLRAFTEAVRGTLERWMGQIEHPRHGDAARRRVLEIAERADELAARAGLSEALRDDTFVPSAFTARLRALGTAVSGPGAAIVEAERALNAVGDHVVARLRPDRVRAAEMAVRLLRWSREPDVDTKSVAADITRYVTDTAWVDRGLQALWHGDPSGDLVVGQAYRVLWQEVRQRRDRLDEGFAQRLATWAPHASAVGSDGVLLIEQVLPEVAAPVARRAAPLIVVLDGMSAAIAARLGEELTEWTEVSPEPRRVAAVATIPSVTQISRASLLSATVTDGGQDVEKTGFEKFWRGRKRSDARLFHKAEIAGGAGTWFSQELYEALSVPERVVGVVLNTIDDALDDGKEGDRAEWRVDDVTYLRVLLDSARSYQRPVVLVSDHGHVLDRGGPQTQASSVESARWRRGTPGDGELALAGPRVVPGALVAPWREDIRYTRRKAGYHGGASLAEMTVPVLVLVPSLEYLPDQWHVVPRERSEPAWWSGRTVHAEPEPTPVAAPTTAPTKKAAKNKPAPETDLFTVDPSAAEVAVPPVSLGERVVASDVYERQRILVPRAPERKSVAAVIDALVAADGRASTTAVVAVAGRAARRPEGFVRMIERLLNVDGYPILSIEDGGTTVRLDVALLQVQFGVES</sequence>
<reference evidence="5" key="1">
    <citation type="submission" date="2016-03" db="EMBL/GenBank/DDBJ databases">
        <title>Complete genome sequence of the type strain Actinoalloteichus hymeniacidonis DSM 45092.</title>
        <authorList>
            <person name="Schaffert L."/>
            <person name="Albersmeier A."/>
            <person name="Winkler A."/>
            <person name="Kalinowski J."/>
            <person name="Zotchev S."/>
            <person name="Ruckert C."/>
        </authorList>
    </citation>
    <scope>NUCLEOTIDE SEQUENCE [LARGE SCALE GENOMIC DNA]</scope>
    <source>
        <strain evidence="5">HPA177(T) (DSM 45092(T))</strain>
    </source>
</reference>
<evidence type="ECO:0000256" key="1">
    <source>
        <dbReference type="SAM" id="MobiDB-lite"/>
    </source>
</evidence>
<dbReference type="Pfam" id="PF25861">
    <property type="entry name" value="PglZ_2nd"/>
    <property type="match status" value="1"/>
</dbReference>
<evidence type="ECO:0000259" key="2">
    <source>
        <dbReference type="Pfam" id="PF25861"/>
    </source>
</evidence>
<dbReference type="AlphaFoldDB" id="A0AAC9HR44"/>
<organism evidence="4 5">
    <name type="scientific">Actinoalloteichus hymeniacidonis</name>
    <dbReference type="NCBI Taxonomy" id="340345"/>
    <lineage>
        <taxon>Bacteria</taxon>
        <taxon>Bacillati</taxon>
        <taxon>Actinomycetota</taxon>
        <taxon>Actinomycetes</taxon>
        <taxon>Pseudonocardiales</taxon>
        <taxon>Pseudonocardiaceae</taxon>
        <taxon>Actinoalloteichus</taxon>
    </lineage>
</organism>
<dbReference type="InterPro" id="IPR047992">
    <property type="entry name" value="BREX_PglZ"/>
</dbReference>
<accession>A0AAC9HR44</accession>
<evidence type="ECO:0000313" key="5">
    <source>
        <dbReference type="Proteomes" id="UP000095210"/>
    </source>
</evidence>
<feature type="domain" description="Alkaline phosphatase-like protein PglZ second" evidence="2">
    <location>
        <begin position="176"/>
        <end position="320"/>
    </location>
</feature>
<dbReference type="RefSeq" id="WP_069849547.1">
    <property type="nucleotide sequence ID" value="NZ_CP014859.1"/>
</dbReference>
<dbReference type="Pfam" id="PF25863">
    <property type="entry name" value="PglZ_C"/>
    <property type="match status" value="1"/>
</dbReference>
<feature type="compositionally biased region" description="Low complexity" evidence="1">
    <location>
        <begin position="756"/>
        <end position="777"/>
    </location>
</feature>
<dbReference type="NCBIfam" id="NF033446">
    <property type="entry name" value="BREX_PglZ_2"/>
    <property type="match status" value="1"/>
</dbReference>
<dbReference type="Pfam" id="PF08665">
    <property type="entry name" value="PglZ"/>
    <property type="match status" value="1"/>
</dbReference>